<evidence type="ECO:0000259" key="3">
    <source>
        <dbReference type="PROSITE" id="PS50089"/>
    </source>
</evidence>
<dbReference type="EMBL" id="AGNL01040557">
    <property type="protein sequence ID" value="EJK52039.1"/>
    <property type="molecule type" value="Genomic_DNA"/>
</dbReference>
<keyword evidence="1" id="KW-0863">Zinc-finger</keyword>
<dbReference type="InterPro" id="IPR006597">
    <property type="entry name" value="Sel1-like"/>
</dbReference>
<feature type="non-terminal residue" evidence="4">
    <location>
        <position position="1"/>
    </location>
</feature>
<feature type="domain" description="RING-type" evidence="3">
    <location>
        <begin position="192"/>
        <end position="237"/>
    </location>
</feature>
<feature type="region of interest" description="Disordered" evidence="2">
    <location>
        <begin position="1"/>
        <end position="118"/>
    </location>
</feature>
<evidence type="ECO:0000313" key="4">
    <source>
        <dbReference type="EMBL" id="EJK52039.1"/>
    </source>
</evidence>
<feature type="compositionally biased region" description="Low complexity" evidence="2">
    <location>
        <begin position="7"/>
        <end position="21"/>
    </location>
</feature>
<dbReference type="AlphaFoldDB" id="K0RID1"/>
<dbReference type="PROSITE" id="PS50089">
    <property type="entry name" value="ZF_RING_2"/>
    <property type="match status" value="1"/>
</dbReference>
<keyword evidence="1" id="KW-0862">Zinc</keyword>
<dbReference type="Pfam" id="PF08238">
    <property type="entry name" value="Sel1"/>
    <property type="match status" value="2"/>
</dbReference>
<dbReference type="SUPFAM" id="SSF81901">
    <property type="entry name" value="HCP-like"/>
    <property type="match status" value="1"/>
</dbReference>
<dbReference type="SMART" id="SM00671">
    <property type="entry name" value="SEL1"/>
    <property type="match status" value="2"/>
</dbReference>
<dbReference type="GO" id="GO:0008270">
    <property type="term" value="F:zinc ion binding"/>
    <property type="evidence" value="ECO:0007669"/>
    <property type="project" value="UniProtKB-KW"/>
</dbReference>
<organism evidence="4 5">
    <name type="scientific">Thalassiosira oceanica</name>
    <name type="common">Marine diatom</name>
    <dbReference type="NCBI Taxonomy" id="159749"/>
    <lineage>
        <taxon>Eukaryota</taxon>
        <taxon>Sar</taxon>
        <taxon>Stramenopiles</taxon>
        <taxon>Ochrophyta</taxon>
        <taxon>Bacillariophyta</taxon>
        <taxon>Coscinodiscophyceae</taxon>
        <taxon>Thalassiosirophycidae</taxon>
        <taxon>Thalassiosirales</taxon>
        <taxon>Thalassiosiraceae</taxon>
        <taxon>Thalassiosira</taxon>
    </lineage>
</organism>
<dbReference type="PANTHER" id="PTHR43628">
    <property type="entry name" value="ACTIVATOR OF C KINASE PROTEIN 1-RELATED"/>
    <property type="match status" value="1"/>
</dbReference>
<comment type="caution">
    <text evidence="4">The sequence shown here is derived from an EMBL/GenBank/DDBJ whole genome shotgun (WGS) entry which is preliminary data.</text>
</comment>
<keyword evidence="5" id="KW-1185">Reference proteome</keyword>
<feature type="compositionally biased region" description="Basic and acidic residues" evidence="2">
    <location>
        <begin position="92"/>
        <end position="105"/>
    </location>
</feature>
<dbReference type="InterPro" id="IPR001841">
    <property type="entry name" value="Znf_RING"/>
</dbReference>
<reference evidence="4 5" key="1">
    <citation type="journal article" date="2012" name="Genome Biol.">
        <title>Genome and low-iron response of an oceanic diatom adapted to chronic iron limitation.</title>
        <authorList>
            <person name="Lommer M."/>
            <person name="Specht M."/>
            <person name="Roy A.S."/>
            <person name="Kraemer L."/>
            <person name="Andreson R."/>
            <person name="Gutowska M.A."/>
            <person name="Wolf J."/>
            <person name="Bergner S.V."/>
            <person name="Schilhabel M.B."/>
            <person name="Klostermeier U.C."/>
            <person name="Beiko R.G."/>
            <person name="Rosenstiel P."/>
            <person name="Hippler M."/>
            <person name="Laroche J."/>
        </authorList>
    </citation>
    <scope>NUCLEOTIDE SEQUENCE [LARGE SCALE GENOMIC DNA]</scope>
    <source>
        <strain evidence="4 5">CCMP1005</strain>
    </source>
</reference>
<dbReference type="InterPro" id="IPR011990">
    <property type="entry name" value="TPR-like_helical_dom_sf"/>
</dbReference>
<dbReference type="OrthoDB" id="40126at2759"/>
<sequence length="391" mass="41731">VSVHAATSTSTTNSPQTPNTSRPHTAAGHKRSPQLSNSAREERGTKASSSGGAGLRAPIDAEGRGKATGNSLGTEWLLPAPPWPPCRRRSQRGSERMEPVNRPDNESAGAPALNDGAAVAGADDQPAMAALAYGGDAKADDTVRGLAGKKEDGDGGGAAAAGADDDRPAAEVARYSERLLNEGHERAEGHRCPICFLLIGLPVDKHSSINACCMKLVCNGCILAARQRGLRGCPFCRTPHPSDEASMLAMIQKRVSKGDVDAIYHLGNQYFYGLLGFTKDVPRAIELWTQAAELGSLGAHFNLGDTYYNGDGAREDKPRGIRHWQTAAMEGHVSSRHCLGTVELRNGNHELAVQHWMISAKMGHKKSLNVIKEMFMEGHATKEQYAEALRG</sequence>
<accession>K0RID1</accession>
<dbReference type="PANTHER" id="PTHR43628:SF1">
    <property type="entry name" value="CHITIN SYNTHASE REGULATORY FACTOR 2-RELATED"/>
    <property type="match status" value="1"/>
</dbReference>
<dbReference type="Proteomes" id="UP000266841">
    <property type="component" value="Unassembled WGS sequence"/>
</dbReference>
<dbReference type="InterPro" id="IPR013083">
    <property type="entry name" value="Znf_RING/FYVE/PHD"/>
</dbReference>
<dbReference type="SUPFAM" id="SSF57850">
    <property type="entry name" value="RING/U-box"/>
    <property type="match status" value="1"/>
</dbReference>
<name>K0RID1_THAOC</name>
<evidence type="ECO:0000313" key="5">
    <source>
        <dbReference type="Proteomes" id="UP000266841"/>
    </source>
</evidence>
<feature type="region of interest" description="Disordered" evidence="2">
    <location>
        <begin position="145"/>
        <end position="168"/>
    </location>
</feature>
<keyword evidence="1" id="KW-0479">Metal-binding</keyword>
<proteinExistence type="predicted"/>
<dbReference type="eggNOG" id="ENOG502S2H7">
    <property type="taxonomic scope" value="Eukaryota"/>
</dbReference>
<protein>
    <recommendedName>
        <fullName evidence="3">RING-type domain-containing protein</fullName>
    </recommendedName>
</protein>
<dbReference type="InterPro" id="IPR052945">
    <property type="entry name" value="Mitotic_Regulator"/>
</dbReference>
<evidence type="ECO:0000256" key="1">
    <source>
        <dbReference type="PROSITE-ProRule" id="PRU00175"/>
    </source>
</evidence>
<dbReference type="Gene3D" id="1.25.40.10">
    <property type="entry name" value="Tetratricopeptide repeat domain"/>
    <property type="match status" value="1"/>
</dbReference>
<dbReference type="GO" id="GO:0005737">
    <property type="term" value="C:cytoplasm"/>
    <property type="evidence" value="ECO:0007669"/>
    <property type="project" value="UniProtKB-ARBA"/>
</dbReference>
<gene>
    <name evidence="4" type="ORF">THAOC_28732</name>
</gene>
<dbReference type="Gene3D" id="3.30.40.10">
    <property type="entry name" value="Zinc/RING finger domain, C3HC4 (zinc finger)"/>
    <property type="match status" value="1"/>
</dbReference>
<evidence type="ECO:0000256" key="2">
    <source>
        <dbReference type="SAM" id="MobiDB-lite"/>
    </source>
</evidence>